<feature type="region of interest" description="Disordered" evidence="1">
    <location>
        <begin position="1"/>
        <end position="98"/>
    </location>
</feature>
<keyword evidence="3" id="KW-1185">Reference proteome</keyword>
<evidence type="ECO:0000256" key="1">
    <source>
        <dbReference type="SAM" id="MobiDB-lite"/>
    </source>
</evidence>
<feature type="compositionally biased region" description="Low complexity" evidence="1">
    <location>
        <begin position="243"/>
        <end position="277"/>
    </location>
</feature>
<name>A0A8K0PN94_9PEZI</name>
<sequence>MGFLSRSKSLRRQQSSLNTSRSDKSEEERFYKQRHEQRSAVNVNVTQSFDVSSAKLEGRFPRDATKTSVVNRPTTSSGRAQRSNPLPTPDKELPNPDSQIKTQTIEIKADSHIYRFPTPTGTPRTAAHHNPPHNTSDITIGIALGSPRLPPQYLANSPRALPEANRASPLRTFSEPVRTPVTATPITPTTAEPTKLRKSKSRSFKSMFSSSSAAKPRQQVEWQPPVPAAHWQMKSNASREDASTSLNSQRSLSSNATTASTSNTSHQSQSTNASSVSKPIAAQPAHNRSDSNARVFARQQMRAELDKAAYEAAKAAAQQPKPKPANMQIFPTVQTLSPIQRGKYTEIRIPQINQDALERINSGTGGIQQSSLLNVDIPKSEMERYSVMFEKLLKPTTSIAERRGTLKRLRPLGEETSLAEPVDNTPRRRATSPSMPSRPSPNALPKPSTKPSPKPSPGREIIEKSIQETNKHHMEAANRLLQIQRSRTAPAGSTTLHPHPGSGPILIRPNQQPSAPAHSSSRDDSPASPLWSEASLPVTPDSSVAQTFFSIGSDSDNEDIIVTQQAVARSIPKITEPGPDPRHTPGPKRMDSLDPEQEPSPPSHHRAQKSQQVQYGQVGVARTVSLSRAKNTRHVPVAVKQPLRPRVVDVDTRKSTLVLIEQA</sequence>
<feature type="compositionally biased region" description="Low complexity" evidence="1">
    <location>
        <begin position="1"/>
        <end position="17"/>
    </location>
</feature>
<reference evidence="2" key="1">
    <citation type="submission" date="2021-07" db="EMBL/GenBank/DDBJ databases">
        <title>Elsinoe batatas strain:CRI-CJ2 Genome sequencing and assembly.</title>
        <authorList>
            <person name="Huang L."/>
        </authorList>
    </citation>
    <scope>NUCLEOTIDE SEQUENCE</scope>
    <source>
        <strain evidence="2">CRI-CJ2</strain>
    </source>
</reference>
<evidence type="ECO:0000313" key="2">
    <source>
        <dbReference type="EMBL" id="KAG8631934.1"/>
    </source>
</evidence>
<feature type="region of interest" description="Disordered" evidence="1">
    <location>
        <begin position="404"/>
        <end position="459"/>
    </location>
</feature>
<comment type="caution">
    <text evidence="2">The sequence shown here is derived from an EMBL/GenBank/DDBJ whole genome shotgun (WGS) entry which is preliminary data.</text>
</comment>
<feature type="compositionally biased region" description="Polar residues" evidence="1">
    <location>
        <begin position="509"/>
        <end position="519"/>
    </location>
</feature>
<feature type="compositionally biased region" description="Pro residues" evidence="1">
    <location>
        <begin position="436"/>
        <end position="456"/>
    </location>
</feature>
<feature type="compositionally biased region" description="Polar residues" evidence="1">
    <location>
        <begin position="66"/>
        <end position="85"/>
    </location>
</feature>
<feature type="compositionally biased region" description="Basic and acidic residues" evidence="1">
    <location>
        <begin position="56"/>
        <end position="65"/>
    </location>
</feature>
<feature type="compositionally biased region" description="Basic and acidic residues" evidence="1">
    <location>
        <begin position="579"/>
        <end position="592"/>
    </location>
</feature>
<feature type="region of interest" description="Disordered" evidence="1">
    <location>
        <begin position="117"/>
        <end position="292"/>
    </location>
</feature>
<gene>
    <name evidence="2" type="ORF">KVT40_001074</name>
</gene>
<dbReference type="EMBL" id="JAESVG020000001">
    <property type="protein sequence ID" value="KAG8631934.1"/>
    <property type="molecule type" value="Genomic_DNA"/>
</dbReference>
<dbReference type="AlphaFoldDB" id="A0A8K0PN94"/>
<accession>A0A8K0PN94</accession>
<feature type="compositionally biased region" description="Low complexity" evidence="1">
    <location>
        <begin position="176"/>
        <end position="193"/>
    </location>
</feature>
<proteinExistence type="predicted"/>
<feature type="compositionally biased region" description="Low complexity" evidence="1">
    <location>
        <begin position="204"/>
        <end position="215"/>
    </location>
</feature>
<feature type="compositionally biased region" description="Basic and acidic residues" evidence="1">
    <location>
        <begin position="21"/>
        <end position="38"/>
    </location>
</feature>
<feature type="compositionally biased region" description="Polar residues" evidence="1">
    <location>
        <begin position="39"/>
        <end position="51"/>
    </location>
</feature>
<dbReference type="Proteomes" id="UP000809789">
    <property type="component" value="Unassembled WGS sequence"/>
</dbReference>
<feature type="region of interest" description="Disordered" evidence="1">
    <location>
        <begin position="567"/>
        <end position="615"/>
    </location>
</feature>
<evidence type="ECO:0000313" key="3">
    <source>
        <dbReference type="Proteomes" id="UP000809789"/>
    </source>
</evidence>
<organism evidence="2 3">
    <name type="scientific">Elsinoe batatas</name>
    <dbReference type="NCBI Taxonomy" id="2601811"/>
    <lineage>
        <taxon>Eukaryota</taxon>
        <taxon>Fungi</taxon>
        <taxon>Dikarya</taxon>
        <taxon>Ascomycota</taxon>
        <taxon>Pezizomycotina</taxon>
        <taxon>Dothideomycetes</taxon>
        <taxon>Dothideomycetidae</taxon>
        <taxon>Myriangiales</taxon>
        <taxon>Elsinoaceae</taxon>
        <taxon>Elsinoe</taxon>
    </lineage>
</organism>
<dbReference type="OrthoDB" id="5404004at2759"/>
<protein>
    <submittedName>
        <fullName evidence="2">Uncharacterized protein</fullName>
    </submittedName>
</protein>
<feature type="region of interest" description="Disordered" evidence="1">
    <location>
        <begin position="488"/>
        <end position="538"/>
    </location>
</feature>